<gene>
    <name evidence="1" type="ORF">ACK4CT_36575</name>
</gene>
<evidence type="ECO:0000313" key="2">
    <source>
        <dbReference type="Proteomes" id="UP001635816"/>
    </source>
</evidence>
<reference evidence="1 2" key="1">
    <citation type="submission" date="2024-12" db="EMBL/GenBank/DDBJ databases">
        <title>The coexistence of Mycolicibacterium septicum and Mycolicibacterium nivoides in clinical samples.</title>
        <authorList>
            <person name="Wang C."/>
            <person name="Feng Y."/>
            <person name="Zong Z."/>
        </authorList>
    </citation>
    <scope>NUCLEOTIDE SEQUENCE [LARGE SCALE GENOMIC DNA]</scope>
    <source>
        <strain evidence="1 2">120309</strain>
    </source>
</reference>
<accession>A0ABW9LKZ9</accession>
<organism evidence="1 2">
    <name type="scientific">Mycolicibacterium nivoides</name>
    <dbReference type="NCBI Taxonomy" id="2487344"/>
    <lineage>
        <taxon>Bacteria</taxon>
        <taxon>Bacillati</taxon>
        <taxon>Actinomycetota</taxon>
        <taxon>Actinomycetes</taxon>
        <taxon>Mycobacteriales</taxon>
        <taxon>Mycobacteriaceae</taxon>
        <taxon>Mycolicibacterium</taxon>
    </lineage>
</organism>
<sequence length="293" mass="32515">MTDLTTMTPPAIDAILNDLGHQRAKLVNRVEGLRRAARQARTGRYPDPAHATKLETQATQYEPQITAITDQMQPYNNEFDRRGGWTRAFLVQSNSGHVHKSMSCSTCYPSTRYAWLTDYSGKDEEQIVYAAGELGCTVCYPSAPVNVLTRVGEIRRPTDLEREQRAAEKATAAAERAAAAIIDPNTGATLYKTGRAAMNAIAIALDNLRWYGDDHPSADEWHRTVDTAVTALAAKQGIDKDAAMTEFQQRADKKFATTARKRLREHHQREGSIVVEDLVPGLQAWVREHGIPA</sequence>
<evidence type="ECO:0000313" key="1">
    <source>
        <dbReference type="EMBL" id="MFN6548663.1"/>
    </source>
</evidence>
<proteinExistence type="predicted"/>
<name>A0ABW9LKZ9_9MYCO</name>
<protein>
    <submittedName>
        <fullName evidence="1">Uncharacterized protein</fullName>
    </submittedName>
</protein>
<keyword evidence="2" id="KW-1185">Reference proteome</keyword>
<comment type="caution">
    <text evidence="1">The sequence shown here is derived from an EMBL/GenBank/DDBJ whole genome shotgun (WGS) entry which is preliminary data.</text>
</comment>
<dbReference type="EMBL" id="JBKBDD010000033">
    <property type="protein sequence ID" value="MFN6548663.1"/>
    <property type="molecule type" value="Genomic_DNA"/>
</dbReference>
<dbReference type="Proteomes" id="UP001635816">
    <property type="component" value="Unassembled WGS sequence"/>
</dbReference>
<dbReference type="RefSeq" id="WP_409546032.1">
    <property type="nucleotide sequence ID" value="NZ_JBKBDD010000033.1"/>
</dbReference>